<organism evidence="2">
    <name type="scientific">marine metagenome</name>
    <dbReference type="NCBI Taxonomy" id="408172"/>
    <lineage>
        <taxon>unclassified sequences</taxon>
        <taxon>metagenomes</taxon>
        <taxon>ecological metagenomes</taxon>
    </lineage>
</organism>
<reference evidence="2" key="1">
    <citation type="submission" date="2018-05" db="EMBL/GenBank/DDBJ databases">
        <authorList>
            <person name="Lanie J.A."/>
            <person name="Ng W.-L."/>
            <person name="Kazmierczak K.M."/>
            <person name="Andrzejewski T.M."/>
            <person name="Davidsen T.M."/>
            <person name="Wayne K.J."/>
            <person name="Tettelin H."/>
            <person name="Glass J.I."/>
            <person name="Rusch D."/>
            <person name="Podicherti R."/>
            <person name="Tsui H.-C.T."/>
            <person name="Winkler M.E."/>
        </authorList>
    </citation>
    <scope>NUCLEOTIDE SEQUENCE</scope>
</reference>
<name>A0A382IVL4_9ZZZZ</name>
<dbReference type="SUPFAM" id="SSF54909">
    <property type="entry name" value="Dimeric alpha+beta barrel"/>
    <property type="match status" value="1"/>
</dbReference>
<accession>A0A382IVL4</accession>
<evidence type="ECO:0000313" key="2">
    <source>
        <dbReference type="EMBL" id="SVC03884.1"/>
    </source>
</evidence>
<dbReference type="InterPro" id="IPR011008">
    <property type="entry name" value="Dimeric_a/b-barrel"/>
</dbReference>
<protein>
    <recommendedName>
        <fullName evidence="1">ABM domain-containing protein</fullName>
    </recommendedName>
</protein>
<evidence type="ECO:0000259" key="1">
    <source>
        <dbReference type="PROSITE" id="PS51725"/>
    </source>
</evidence>
<dbReference type="Pfam" id="PF03992">
    <property type="entry name" value="ABM"/>
    <property type="match status" value="1"/>
</dbReference>
<dbReference type="AlphaFoldDB" id="A0A382IVL4"/>
<dbReference type="PROSITE" id="PS51725">
    <property type="entry name" value="ABM"/>
    <property type="match status" value="1"/>
</dbReference>
<sequence>MVTIGMNYKVLPGKEETFEKACSGVIEAMAGIEGHKESFLYKDVNDGQSYLIASEWNSEDAFNIFCQSDKFKQVTNWGKESILAGRPSHKIYKE</sequence>
<gene>
    <name evidence="2" type="ORF">METZ01_LOCUS256738</name>
</gene>
<proteinExistence type="predicted"/>
<dbReference type="Gene3D" id="3.30.70.100">
    <property type="match status" value="1"/>
</dbReference>
<dbReference type="InterPro" id="IPR007138">
    <property type="entry name" value="ABM_dom"/>
</dbReference>
<feature type="domain" description="ABM" evidence="1">
    <location>
        <begin position="2"/>
        <end position="91"/>
    </location>
</feature>
<dbReference type="EMBL" id="UINC01070045">
    <property type="protein sequence ID" value="SVC03884.1"/>
    <property type="molecule type" value="Genomic_DNA"/>
</dbReference>